<keyword evidence="2" id="KW-1185">Reference proteome</keyword>
<organism evidence="1 2">
    <name type="scientific">Prevotella pectinovora</name>
    <dbReference type="NCBI Taxonomy" id="1602169"/>
    <lineage>
        <taxon>Bacteria</taxon>
        <taxon>Pseudomonadati</taxon>
        <taxon>Bacteroidota</taxon>
        <taxon>Bacteroidia</taxon>
        <taxon>Bacteroidales</taxon>
        <taxon>Prevotellaceae</taxon>
        <taxon>Prevotella</taxon>
    </lineage>
</organism>
<protein>
    <submittedName>
        <fullName evidence="1">Uncharacterized protein</fullName>
    </submittedName>
</protein>
<dbReference type="AlphaFoldDB" id="A0A0D0I4F5"/>
<reference evidence="1 2" key="1">
    <citation type="submission" date="2015-01" db="EMBL/GenBank/DDBJ databases">
        <title>Comparative genomics of non-oral Prevotella species.</title>
        <authorList>
            <person name="Accetto T."/>
            <person name="Nograsek B."/>
            <person name="Avgustin G."/>
        </authorList>
    </citation>
    <scope>NUCLEOTIDE SEQUENCE [LARGE SCALE GENOMIC DNA]</scope>
    <source>
        <strain evidence="1 2">P5-119</strain>
    </source>
</reference>
<sequence length="277" mass="31797">MEQYKKEGKIILNKSDDPTGKEHYIVFADAKQQTIGVDTLGEEALVIKLADVKEQEIGLSDAQGSDTFSIYSTKSEPKATSIHVVDSTTFKDIGYNNEEEMTVECYKDKYILMTSNKDDYVRNKIFFFKQPSVIFNSFDNKIEKADNGDLNITIKSSEMFGMTMLNQEYVQAIFHVTLNSDGFIKKQDDNVNFGGIMIPTSAYGNEEEMEPYLNRIENDRESNYDRALEKENEFLEEWLVSHPEYRNLTFCEQITICHQETGFNFDINGKACREAGQ</sequence>
<comment type="caution">
    <text evidence="1">The sequence shown here is derived from an EMBL/GenBank/DDBJ whole genome shotgun (WGS) entry which is preliminary data.</text>
</comment>
<name>A0A0D0I4F5_9BACT</name>
<evidence type="ECO:0000313" key="1">
    <source>
        <dbReference type="EMBL" id="KIP61650.1"/>
    </source>
</evidence>
<accession>A0A0D0I4F5</accession>
<dbReference type="Proteomes" id="UP000032046">
    <property type="component" value="Unassembled WGS sequence"/>
</dbReference>
<gene>
    <name evidence="1" type="ORF">ST44_08970</name>
</gene>
<evidence type="ECO:0000313" key="2">
    <source>
        <dbReference type="Proteomes" id="UP000032046"/>
    </source>
</evidence>
<proteinExistence type="predicted"/>
<dbReference type="EMBL" id="JXQK01000064">
    <property type="protein sequence ID" value="KIP61650.1"/>
    <property type="molecule type" value="Genomic_DNA"/>
</dbReference>